<evidence type="ECO:0000259" key="9">
    <source>
        <dbReference type="Pfam" id="PF00481"/>
    </source>
</evidence>
<proteinExistence type="inferred from homology"/>
<dbReference type="CTD" id="20217210"/>
<reference evidence="12" key="1">
    <citation type="submission" date="2012-12" db="EMBL/GenBank/DDBJ databases">
        <authorList>
            <person name="Hellsten U."/>
            <person name="Grimwood J."/>
            <person name="Chapman J.A."/>
            <person name="Shapiro H."/>
            <person name="Aerts A."/>
            <person name="Otillar R.P."/>
            <person name="Terry A.Y."/>
            <person name="Boore J.L."/>
            <person name="Simakov O."/>
            <person name="Marletaz F."/>
            <person name="Cho S.-J."/>
            <person name="Edsinger-Gonzales E."/>
            <person name="Havlak P."/>
            <person name="Kuo D.-H."/>
            <person name="Larsson T."/>
            <person name="Lv J."/>
            <person name="Arendt D."/>
            <person name="Savage R."/>
            <person name="Osoegawa K."/>
            <person name="de Jong P."/>
            <person name="Lindberg D.R."/>
            <person name="Seaver E.C."/>
            <person name="Weisblat D.A."/>
            <person name="Putnam N.H."/>
            <person name="Grigoriev I.V."/>
            <person name="Rokhsar D.S."/>
        </authorList>
    </citation>
    <scope>NUCLEOTIDE SEQUENCE</scope>
</reference>
<keyword evidence="4" id="KW-0479">Metal-binding</keyword>
<comment type="cofactor">
    <cofactor evidence="1">
        <name>Mn(2+)</name>
        <dbReference type="ChEBI" id="CHEBI:29035"/>
    </cofactor>
</comment>
<dbReference type="EC" id="3.1.3.16" evidence="3"/>
<accession>T1G813</accession>
<reference evidence="11" key="3">
    <citation type="submission" date="2015-06" db="UniProtKB">
        <authorList>
            <consortium name="EnsemblMetazoa"/>
        </authorList>
    </citation>
    <scope>IDENTIFICATION</scope>
</reference>
<dbReference type="SUPFAM" id="SSF81606">
    <property type="entry name" value="PP2C-like"/>
    <property type="match status" value="1"/>
</dbReference>
<evidence type="ECO:0000313" key="10">
    <source>
        <dbReference type="EMBL" id="ESN89930.1"/>
    </source>
</evidence>
<evidence type="ECO:0000256" key="8">
    <source>
        <dbReference type="ARBA" id="ARBA00023211"/>
    </source>
</evidence>
<dbReference type="InterPro" id="IPR036457">
    <property type="entry name" value="PPM-type-like_dom_sf"/>
</dbReference>
<dbReference type="AlphaFoldDB" id="T1G813"/>
<name>T1G813_HELRO</name>
<organism evidence="11 12">
    <name type="scientific">Helobdella robusta</name>
    <name type="common">Californian leech</name>
    <dbReference type="NCBI Taxonomy" id="6412"/>
    <lineage>
        <taxon>Eukaryota</taxon>
        <taxon>Metazoa</taxon>
        <taxon>Spiralia</taxon>
        <taxon>Lophotrochozoa</taxon>
        <taxon>Annelida</taxon>
        <taxon>Clitellata</taxon>
        <taxon>Hirudinea</taxon>
        <taxon>Rhynchobdellida</taxon>
        <taxon>Glossiphoniidae</taxon>
        <taxon>Helobdella</taxon>
    </lineage>
</organism>
<dbReference type="OrthoDB" id="1394818at2759"/>
<evidence type="ECO:0000256" key="1">
    <source>
        <dbReference type="ARBA" id="ARBA00001936"/>
    </source>
</evidence>
<comment type="similarity">
    <text evidence="2">Belongs to the PP2C family.</text>
</comment>
<evidence type="ECO:0000313" key="12">
    <source>
        <dbReference type="Proteomes" id="UP000015101"/>
    </source>
</evidence>
<keyword evidence="7" id="KW-0904">Protein phosphatase</keyword>
<dbReference type="GO" id="GO:0007165">
    <property type="term" value="P:signal transduction"/>
    <property type="evidence" value="ECO:0000318"/>
    <property type="project" value="GO_Central"/>
</dbReference>
<dbReference type="Pfam" id="PF00481">
    <property type="entry name" value="PP2C"/>
    <property type="match status" value="1"/>
</dbReference>
<dbReference type="RefSeq" id="XP_009032013.1">
    <property type="nucleotide sequence ID" value="XM_009033765.1"/>
</dbReference>
<gene>
    <name evidence="11" type="primary">20217210</name>
    <name evidence="10" type="ORF">HELRODRAFT_91230</name>
</gene>
<dbReference type="STRING" id="6412.T1G813"/>
<evidence type="ECO:0000256" key="3">
    <source>
        <dbReference type="ARBA" id="ARBA00013081"/>
    </source>
</evidence>
<dbReference type="Proteomes" id="UP000015101">
    <property type="component" value="Unassembled WGS sequence"/>
</dbReference>
<dbReference type="GO" id="GO:0004722">
    <property type="term" value="F:protein serine/threonine phosphatase activity"/>
    <property type="evidence" value="ECO:0000318"/>
    <property type="project" value="GO_Central"/>
</dbReference>
<keyword evidence="8" id="KW-0464">Manganese</keyword>
<evidence type="ECO:0000256" key="4">
    <source>
        <dbReference type="ARBA" id="ARBA00022723"/>
    </source>
</evidence>
<evidence type="ECO:0000256" key="6">
    <source>
        <dbReference type="ARBA" id="ARBA00022842"/>
    </source>
</evidence>
<sequence>MCEYVRACVCVRVCVVYLRHHPHHNRLCIQIVKHLDLNNSRDCLVGMFDGGRNQELPKLIAKKVHQIVLDEINHPTTNEKFLKYSMLTAHRNLKQTGQKLGMSGALCHIRKSTSSRNGATGFLLTVANVGDVEAVLCRKGEAVLLTRKFVATCDHEEVQRVCKSDGIITEDGKVN</sequence>
<evidence type="ECO:0000256" key="7">
    <source>
        <dbReference type="ARBA" id="ARBA00022912"/>
    </source>
</evidence>
<evidence type="ECO:0000256" key="5">
    <source>
        <dbReference type="ARBA" id="ARBA00022801"/>
    </source>
</evidence>
<dbReference type="InterPro" id="IPR015655">
    <property type="entry name" value="PP2C"/>
</dbReference>
<reference evidence="10 12" key="2">
    <citation type="journal article" date="2013" name="Nature">
        <title>Insights into bilaterian evolution from three spiralian genomes.</title>
        <authorList>
            <person name="Simakov O."/>
            <person name="Marletaz F."/>
            <person name="Cho S.J."/>
            <person name="Edsinger-Gonzales E."/>
            <person name="Havlak P."/>
            <person name="Hellsten U."/>
            <person name="Kuo D.H."/>
            <person name="Larsson T."/>
            <person name="Lv J."/>
            <person name="Arendt D."/>
            <person name="Savage R."/>
            <person name="Osoegawa K."/>
            <person name="de Jong P."/>
            <person name="Grimwood J."/>
            <person name="Chapman J.A."/>
            <person name="Shapiro H."/>
            <person name="Aerts A."/>
            <person name="Otillar R.P."/>
            <person name="Terry A.Y."/>
            <person name="Boore J.L."/>
            <person name="Grigoriev I.V."/>
            <person name="Lindberg D.R."/>
            <person name="Seaver E.C."/>
            <person name="Weisblat D.A."/>
            <person name="Putnam N.H."/>
            <person name="Rokhsar D.S."/>
        </authorList>
    </citation>
    <scope>NUCLEOTIDE SEQUENCE</scope>
</reference>
<keyword evidence="5" id="KW-0378">Hydrolase</keyword>
<dbReference type="KEGG" id="hro:HELRODRAFT_91230"/>
<protein>
    <recommendedName>
        <fullName evidence="3">protein-serine/threonine phosphatase</fullName>
        <ecNumber evidence="3">3.1.3.16</ecNumber>
    </recommendedName>
</protein>
<dbReference type="EMBL" id="KB097792">
    <property type="protein sequence ID" value="ESN89930.1"/>
    <property type="molecule type" value="Genomic_DNA"/>
</dbReference>
<dbReference type="InParanoid" id="T1G813"/>
<feature type="domain" description="PPM-type phosphatase" evidence="9">
    <location>
        <begin position="38"/>
        <end position="175"/>
    </location>
</feature>
<keyword evidence="12" id="KW-1185">Reference proteome</keyword>
<dbReference type="GeneID" id="20217210"/>
<evidence type="ECO:0000256" key="2">
    <source>
        <dbReference type="ARBA" id="ARBA00006702"/>
    </source>
</evidence>
<dbReference type="InterPro" id="IPR001932">
    <property type="entry name" value="PPM-type_phosphatase-like_dom"/>
</dbReference>
<dbReference type="HOGENOM" id="CLU_1536286_0_0_1"/>
<dbReference type="EnsemblMetazoa" id="HelroT91230">
    <property type="protein sequence ID" value="HelroP91230"/>
    <property type="gene ID" value="HelroG91230"/>
</dbReference>
<dbReference type="Gene3D" id="3.60.40.10">
    <property type="entry name" value="PPM-type phosphatase domain"/>
    <property type="match status" value="1"/>
</dbReference>
<dbReference type="eggNOG" id="KOG0618">
    <property type="taxonomic scope" value="Eukaryota"/>
</dbReference>
<keyword evidence="6" id="KW-0460">Magnesium</keyword>
<dbReference type="PANTHER" id="PTHR13832:SF803">
    <property type="entry name" value="PROTEIN PHOSPHATASE 1G"/>
    <property type="match status" value="1"/>
</dbReference>
<evidence type="ECO:0000313" key="11">
    <source>
        <dbReference type="EnsemblMetazoa" id="HelroP91230"/>
    </source>
</evidence>
<dbReference type="EMBL" id="AMQM01008547">
    <property type="status" value="NOT_ANNOTATED_CDS"/>
    <property type="molecule type" value="Genomic_DNA"/>
</dbReference>
<dbReference type="PANTHER" id="PTHR13832">
    <property type="entry name" value="PROTEIN PHOSPHATASE 2C"/>
    <property type="match status" value="1"/>
</dbReference>
<dbReference type="GO" id="GO:0046872">
    <property type="term" value="F:metal ion binding"/>
    <property type="evidence" value="ECO:0007669"/>
    <property type="project" value="UniProtKB-KW"/>
</dbReference>